<organism evidence="1">
    <name type="scientific">Edafosvirus sp</name>
    <dbReference type="NCBI Taxonomy" id="2487765"/>
    <lineage>
        <taxon>Viruses</taxon>
        <taxon>Varidnaviria</taxon>
        <taxon>Bamfordvirae</taxon>
        <taxon>Nucleocytoviricota</taxon>
        <taxon>Megaviricetes</taxon>
        <taxon>Imitervirales</taxon>
        <taxon>Mimiviridae</taxon>
        <taxon>Klosneuvirinae</taxon>
    </lineage>
</organism>
<protein>
    <submittedName>
        <fullName evidence="1">Uncharacterized protein</fullName>
    </submittedName>
</protein>
<reference evidence="1" key="1">
    <citation type="submission" date="2018-10" db="EMBL/GenBank/DDBJ databases">
        <title>Hidden diversity of soil giant viruses.</title>
        <authorList>
            <person name="Schulz F."/>
            <person name="Alteio L."/>
            <person name="Goudeau D."/>
            <person name="Ryan E.M."/>
            <person name="Malmstrom R.R."/>
            <person name="Blanchard J."/>
            <person name="Woyke T."/>
        </authorList>
    </citation>
    <scope>NUCLEOTIDE SEQUENCE</scope>
    <source>
        <strain evidence="1">EDV1</strain>
    </source>
</reference>
<dbReference type="EMBL" id="MK072072">
    <property type="protein sequence ID" value="AYV78213.1"/>
    <property type="molecule type" value="Genomic_DNA"/>
</dbReference>
<accession>A0A3G4ZXA4</accession>
<sequence>MEFKDEICLLNDYNIISDEQVDTIKLKFKKVLASKQIIIDSKIFLHVQTMYDDQQEESVNDEQEENADDKYNYIIKLVNLEHIPLYRLTLNSEGTITSIMKYIDMRKEFDIIKSNCSLQSFPIKINDCELDYKQYENITLKINDIVHPIEIKYPNIGAHYKYYPLSTTHNIDLKHELSICSMPDKILRLPTYDKDDKYALLLCRYAWGMNLVLAYLDIEKKQIICNNPRNYDHPEPIAIKINSNNIIEYFGCIDYFDLELIYYNAIQTQLPISLDICYGIKSKWHKIDIKN</sequence>
<evidence type="ECO:0000313" key="1">
    <source>
        <dbReference type="EMBL" id="AYV78213.1"/>
    </source>
</evidence>
<proteinExistence type="predicted"/>
<name>A0A3G4ZXA4_9VIRU</name>
<gene>
    <name evidence="1" type="ORF">Edafosvirus7_5</name>
</gene>